<keyword evidence="4" id="KW-1185">Reference proteome</keyword>
<dbReference type="Pfam" id="PF03872">
    <property type="entry name" value="RseA_N"/>
    <property type="match status" value="1"/>
</dbReference>
<name>F9U590_9GAMM</name>
<sequence>MSDELRQRISELQDGELDPAGTARLVDAIAGDPDLRGTWERYHAIGSAIRGEAVHASRRPVADLVRERVAREPTVLAPRRGDPKRSTSRRPIAGMALAAAAAFLAVFVVPGLFDGVSSLPSIPATAPTFAAQQDVVVIPAKRWDLEHPELINKLDLFLVTHQETAPTTGAKGMLPYATFVGYEAGR</sequence>
<dbReference type="InterPro" id="IPR005572">
    <property type="entry name" value="Anti-sigma_E_RseA_N"/>
</dbReference>
<dbReference type="Gene3D" id="1.10.10.880">
    <property type="entry name" value="Anti sigma-E protein RseA, N-terminal domain"/>
    <property type="match status" value="1"/>
</dbReference>
<dbReference type="GO" id="GO:0016989">
    <property type="term" value="F:sigma factor antagonist activity"/>
    <property type="evidence" value="ECO:0007669"/>
    <property type="project" value="InterPro"/>
</dbReference>
<dbReference type="Proteomes" id="UP000005459">
    <property type="component" value="Unassembled WGS sequence"/>
</dbReference>
<evidence type="ECO:0000256" key="1">
    <source>
        <dbReference type="SAM" id="Phobius"/>
    </source>
</evidence>
<dbReference type="InterPro" id="IPR052383">
    <property type="entry name" value="Anti-sigma-E_RseA-like"/>
</dbReference>
<dbReference type="CDD" id="cd16328">
    <property type="entry name" value="RseA_N"/>
    <property type="match status" value="1"/>
</dbReference>
<dbReference type="EMBL" id="AFWV01000001">
    <property type="protein sequence ID" value="EGV20313.1"/>
    <property type="molecule type" value="Genomic_DNA"/>
</dbReference>
<keyword evidence="1" id="KW-1133">Transmembrane helix</keyword>
<proteinExistence type="predicted"/>
<keyword evidence="1" id="KW-0472">Membrane</keyword>
<dbReference type="eggNOG" id="COG3073">
    <property type="taxonomic scope" value="Bacteria"/>
</dbReference>
<keyword evidence="1" id="KW-0812">Transmembrane</keyword>
<evidence type="ECO:0000313" key="3">
    <source>
        <dbReference type="EMBL" id="EGV20313.1"/>
    </source>
</evidence>
<evidence type="ECO:0000259" key="2">
    <source>
        <dbReference type="Pfam" id="PF03872"/>
    </source>
</evidence>
<dbReference type="PANTHER" id="PTHR38104:SF1">
    <property type="entry name" value="ANTI-SIGMA-E FACTOR RSEA"/>
    <property type="match status" value="1"/>
</dbReference>
<reference evidence="3 4" key="1">
    <citation type="submission" date="2011-06" db="EMBL/GenBank/DDBJ databases">
        <title>The draft genome of Thiocapsa marina 5811.</title>
        <authorList>
            <consortium name="US DOE Joint Genome Institute (JGI-PGF)"/>
            <person name="Lucas S."/>
            <person name="Han J."/>
            <person name="Cheng J.-F."/>
            <person name="Goodwin L."/>
            <person name="Pitluck S."/>
            <person name="Peters L."/>
            <person name="Land M.L."/>
            <person name="Hauser L."/>
            <person name="Vogl K."/>
            <person name="Liu Z."/>
            <person name="Imhoff J."/>
            <person name="Thiel V."/>
            <person name="Frigaard N.-U."/>
            <person name="Bryant D."/>
            <person name="Woyke T.J."/>
        </authorList>
    </citation>
    <scope>NUCLEOTIDE SEQUENCE [LARGE SCALE GENOMIC DNA]</scope>
    <source>
        <strain evidence="3 4">5811</strain>
    </source>
</reference>
<protein>
    <submittedName>
        <fullName evidence="3">Anti sigma-E protein RseA family protein</fullName>
    </submittedName>
</protein>
<accession>F9U590</accession>
<evidence type="ECO:0000313" key="4">
    <source>
        <dbReference type="Proteomes" id="UP000005459"/>
    </source>
</evidence>
<dbReference type="OrthoDB" id="5298512at2"/>
<dbReference type="SUPFAM" id="SSF89069">
    <property type="entry name" value="N-terminal, cytoplasmic domain of anti-sigmaE factor RseA"/>
    <property type="match status" value="1"/>
</dbReference>
<feature type="domain" description="Anti sigma-E protein RseA N-terminal" evidence="2">
    <location>
        <begin position="8"/>
        <end position="81"/>
    </location>
</feature>
<dbReference type="AlphaFoldDB" id="F9U590"/>
<dbReference type="STRING" id="768671.ThimaDRAFT_0091"/>
<organism evidence="3 4">
    <name type="scientific">Thiocapsa marina 5811</name>
    <dbReference type="NCBI Taxonomy" id="768671"/>
    <lineage>
        <taxon>Bacteria</taxon>
        <taxon>Pseudomonadati</taxon>
        <taxon>Pseudomonadota</taxon>
        <taxon>Gammaproteobacteria</taxon>
        <taxon>Chromatiales</taxon>
        <taxon>Chromatiaceae</taxon>
        <taxon>Thiocapsa</taxon>
    </lineage>
</organism>
<feature type="transmembrane region" description="Helical" evidence="1">
    <location>
        <begin position="92"/>
        <end position="113"/>
    </location>
</feature>
<gene>
    <name evidence="3" type="ORF">ThimaDRAFT_0091</name>
</gene>
<dbReference type="PANTHER" id="PTHR38104">
    <property type="match status" value="1"/>
</dbReference>
<dbReference type="InterPro" id="IPR036147">
    <property type="entry name" value="Anti-sigma_E_RseA_N_sf"/>
</dbReference>